<accession>N6V5T1</accession>
<dbReference type="RefSeq" id="WP_004111649.1">
    <property type="nucleotide sequence ID" value="NZ_AQHN01000020.1"/>
</dbReference>
<dbReference type="OrthoDB" id="8441909at2"/>
<dbReference type="AlphaFoldDB" id="N6V5T1"/>
<protein>
    <submittedName>
        <fullName evidence="1">Uncharacterized protein</fullName>
    </submittedName>
</protein>
<keyword evidence="2" id="KW-1185">Reference proteome</keyword>
<comment type="caution">
    <text evidence="1">The sequence shown here is derived from an EMBL/GenBank/DDBJ whole genome shotgun (WGS) entry which is preliminary data.</text>
</comment>
<name>N6V5T1_9HYPH</name>
<dbReference type="PATRIC" id="fig|363754.4.peg.1542"/>
<evidence type="ECO:0000313" key="1">
    <source>
        <dbReference type="EMBL" id="ENN88516.1"/>
    </source>
</evidence>
<dbReference type="Proteomes" id="UP000012429">
    <property type="component" value="Unassembled WGS sequence"/>
</dbReference>
<gene>
    <name evidence="1" type="ORF">RHSP_82734</name>
</gene>
<proteinExistence type="predicted"/>
<dbReference type="EMBL" id="AQHN01000020">
    <property type="protein sequence ID" value="ENN88516.1"/>
    <property type="molecule type" value="Genomic_DNA"/>
</dbReference>
<sequence length="149" mass="16584">MDLLGAAITRDKKNLDVAEALSREHFAKFIPPAGQDPDEAKADYEARAFEEFLKSGYKKLKDPELAFVVETYSKIYIGYRFQFNITQTDDLGANINILSVLGNGKVNYPIGGSFEGKRASTNDTAQKDVLGELFTDRARIRVCNAIRKG</sequence>
<reference evidence="1 2" key="1">
    <citation type="journal article" date="2012" name="BMC Genomics">
        <title>Genomic basis of broad host range and environmental adaptability of Rhizobium tropici CIAT 899 and Rhizobium sp. PRF 81 which are used in inoculants for common bean (Phaseolus vulgaris L.).</title>
        <authorList>
            <person name="Ormeno-Orrillo E."/>
            <person name="Menna P."/>
            <person name="Almeida L.G."/>
            <person name="Ollero F.J."/>
            <person name="Nicolas M.F."/>
            <person name="Pains Rodrigues E."/>
            <person name="Shigueyoshi Nakatani A."/>
            <person name="Silva Batista J.S."/>
            <person name="Oliveira Chueire L.M."/>
            <person name="Souza R.C."/>
            <person name="Ribeiro Vasconcelos A.T."/>
            <person name="Megias M."/>
            <person name="Hungria M."/>
            <person name="Martinez-Romero E."/>
        </authorList>
    </citation>
    <scope>NUCLEOTIDE SEQUENCE [LARGE SCALE GENOMIC DNA]</scope>
    <source>
        <strain evidence="1 2">PRF 81</strain>
    </source>
</reference>
<organism evidence="1 2">
    <name type="scientific">Rhizobium freirei PRF 81</name>
    <dbReference type="NCBI Taxonomy" id="363754"/>
    <lineage>
        <taxon>Bacteria</taxon>
        <taxon>Pseudomonadati</taxon>
        <taxon>Pseudomonadota</taxon>
        <taxon>Alphaproteobacteria</taxon>
        <taxon>Hyphomicrobiales</taxon>
        <taxon>Rhizobiaceae</taxon>
        <taxon>Rhizobium/Agrobacterium group</taxon>
        <taxon>Rhizobium</taxon>
    </lineage>
</organism>
<evidence type="ECO:0000313" key="2">
    <source>
        <dbReference type="Proteomes" id="UP000012429"/>
    </source>
</evidence>